<dbReference type="Pfam" id="PF08308">
    <property type="entry name" value="PEGA"/>
    <property type="match status" value="1"/>
</dbReference>
<feature type="signal peptide" evidence="1">
    <location>
        <begin position="1"/>
        <end position="19"/>
    </location>
</feature>
<evidence type="ECO:0000313" key="3">
    <source>
        <dbReference type="EMBL" id="CAA9374673.1"/>
    </source>
</evidence>
<accession>A0A6J4N4G5</accession>
<feature type="domain" description="PEGA" evidence="2">
    <location>
        <begin position="31"/>
        <end position="79"/>
    </location>
</feature>
<dbReference type="EMBL" id="CADCTV010001030">
    <property type="protein sequence ID" value="CAA9374673.1"/>
    <property type="molecule type" value="Genomic_DNA"/>
</dbReference>
<evidence type="ECO:0000259" key="2">
    <source>
        <dbReference type="Pfam" id="PF08308"/>
    </source>
</evidence>
<dbReference type="PROSITE" id="PS51257">
    <property type="entry name" value="PROKAR_LIPOPROTEIN"/>
    <property type="match status" value="1"/>
</dbReference>
<protein>
    <recommendedName>
        <fullName evidence="2">PEGA domain-containing protein</fullName>
    </recommendedName>
</protein>
<evidence type="ECO:0000256" key="1">
    <source>
        <dbReference type="SAM" id="SignalP"/>
    </source>
</evidence>
<proteinExistence type="predicted"/>
<keyword evidence="1" id="KW-0732">Signal</keyword>
<dbReference type="AlphaFoldDB" id="A0A6J4N4G5"/>
<dbReference type="InterPro" id="IPR013229">
    <property type="entry name" value="PEGA"/>
</dbReference>
<organism evidence="3">
    <name type="scientific">uncultured Gemmatimonadota bacterium</name>
    <dbReference type="NCBI Taxonomy" id="203437"/>
    <lineage>
        <taxon>Bacteria</taxon>
        <taxon>Pseudomonadati</taxon>
        <taxon>Gemmatimonadota</taxon>
        <taxon>environmental samples</taxon>
    </lineage>
</organism>
<name>A0A6J4N4G5_9BACT</name>
<feature type="chain" id="PRO_5026882707" description="PEGA domain-containing protein" evidence="1">
    <location>
        <begin position="20"/>
        <end position="158"/>
    </location>
</feature>
<gene>
    <name evidence="3" type="ORF">AVDCRST_MAG89-4899</name>
</gene>
<reference evidence="3" key="1">
    <citation type="submission" date="2020-02" db="EMBL/GenBank/DDBJ databases">
        <authorList>
            <person name="Meier V. D."/>
        </authorList>
    </citation>
    <scope>NUCLEOTIDE SEQUENCE</scope>
    <source>
        <strain evidence="3">AVDCRST_MAG89</strain>
    </source>
</reference>
<sequence length="158" mass="16554">MFNRFALRTAAGITLLATAACGTIINGSKQNVSFASTPTGATVFVDNQQMGVTPVSLSLSRKDHHNVRMELAGFQPYEIKLTRGLSGWAFGNIIFGGIPGLAIDAITGGLYKLSPDAVEATLVSGTAMRTGDGLVVRVVLSADPSWEKIGQLEPVAGF</sequence>